<name>A0ABY4TF98_9ACTN</name>
<protein>
    <submittedName>
        <fullName evidence="5">Class I SAM-dependent methyltransferase</fullName>
    </submittedName>
</protein>
<evidence type="ECO:0000259" key="4">
    <source>
        <dbReference type="Pfam" id="PF08241"/>
    </source>
</evidence>
<dbReference type="PANTHER" id="PTHR43464">
    <property type="entry name" value="METHYLTRANSFERASE"/>
    <property type="match status" value="1"/>
</dbReference>
<evidence type="ECO:0000256" key="2">
    <source>
        <dbReference type="ARBA" id="ARBA00022679"/>
    </source>
</evidence>
<proteinExistence type="predicted"/>
<feature type="domain" description="Methyltransferase type 11" evidence="4">
    <location>
        <begin position="51"/>
        <end position="145"/>
    </location>
</feature>
<sequence length="217" mass="23359">MINASEIAGYWDAAAPSFDEEPDHGLRAERTHRAWDRFLRRWAPPGPADVLDIGCGTGSLSALLAAAGHRVTGVDLSVRMVEQAQVKLSTAGLPGRFVVGDAAAPPTGGEQFDLVLARHLLWTLPAPENALREWVARLRPGGTLLLVEGRWREAGQSGMPYVKGAETLPWNGGVLPTDLASAVEPLVASMRVENLSDTPDLWGRPVDDIRYALIAQV</sequence>
<accession>A0ABY4TF98</accession>
<dbReference type="CDD" id="cd02440">
    <property type="entry name" value="AdoMet_MTases"/>
    <property type="match status" value="1"/>
</dbReference>
<dbReference type="GO" id="GO:0032259">
    <property type="term" value="P:methylation"/>
    <property type="evidence" value="ECO:0007669"/>
    <property type="project" value="UniProtKB-KW"/>
</dbReference>
<evidence type="ECO:0000256" key="3">
    <source>
        <dbReference type="ARBA" id="ARBA00022691"/>
    </source>
</evidence>
<dbReference type="Proteomes" id="UP001056383">
    <property type="component" value="Chromosome"/>
</dbReference>
<dbReference type="Gene3D" id="3.40.50.150">
    <property type="entry name" value="Vaccinia Virus protein VP39"/>
    <property type="match status" value="1"/>
</dbReference>
<gene>
    <name evidence="5" type="ORF">MW084_11535</name>
</gene>
<dbReference type="RefSeq" id="WP_010469749.1">
    <property type="nucleotide sequence ID" value="NZ_CP095474.1"/>
</dbReference>
<keyword evidence="2" id="KW-0808">Transferase</keyword>
<dbReference type="EMBL" id="CP095474">
    <property type="protein sequence ID" value="URN16463.1"/>
    <property type="molecule type" value="Genomic_DNA"/>
</dbReference>
<dbReference type="PANTHER" id="PTHR43464:SF19">
    <property type="entry name" value="UBIQUINONE BIOSYNTHESIS O-METHYLTRANSFERASE, MITOCHONDRIAL"/>
    <property type="match status" value="1"/>
</dbReference>
<keyword evidence="1 5" id="KW-0489">Methyltransferase</keyword>
<reference evidence="5" key="1">
    <citation type="submission" date="2022-04" db="EMBL/GenBank/DDBJ databases">
        <title>Systematic whole-genome sequencing reveals an unexpected diversity among actinomycetoma pathogens and provides insights into their antibacterial susceptibilities.</title>
        <authorList>
            <person name="Watson A.K."/>
            <person name="Kepplinger B."/>
            <person name="Bakhiet S.M."/>
            <person name="Mhmoud N.A."/>
            <person name="Chapman J."/>
            <person name="Allenby N."/>
            <person name="Mickiewicz K."/>
            <person name="Goodfellow M."/>
            <person name="Fahal A.H."/>
            <person name="Errington J."/>
        </authorList>
    </citation>
    <scope>NUCLEOTIDE SEQUENCE</scope>
    <source>
        <strain evidence="5">SD 504</strain>
    </source>
</reference>
<keyword evidence="6" id="KW-1185">Reference proteome</keyword>
<dbReference type="GO" id="GO:0008168">
    <property type="term" value="F:methyltransferase activity"/>
    <property type="evidence" value="ECO:0007669"/>
    <property type="project" value="UniProtKB-KW"/>
</dbReference>
<evidence type="ECO:0000313" key="6">
    <source>
        <dbReference type="Proteomes" id="UP001056383"/>
    </source>
</evidence>
<dbReference type="InterPro" id="IPR013216">
    <property type="entry name" value="Methyltransf_11"/>
</dbReference>
<keyword evidence="3" id="KW-0949">S-adenosyl-L-methionine</keyword>
<dbReference type="SUPFAM" id="SSF53335">
    <property type="entry name" value="S-adenosyl-L-methionine-dependent methyltransferases"/>
    <property type="match status" value="1"/>
</dbReference>
<organism evidence="5 6">
    <name type="scientific">Streptomyces sudanensis</name>
    <dbReference type="NCBI Taxonomy" id="436397"/>
    <lineage>
        <taxon>Bacteria</taxon>
        <taxon>Bacillati</taxon>
        <taxon>Actinomycetota</taxon>
        <taxon>Actinomycetes</taxon>
        <taxon>Kitasatosporales</taxon>
        <taxon>Streptomycetaceae</taxon>
        <taxon>Streptomyces</taxon>
    </lineage>
</organism>
<evidence type="ECO:0000313" key="5">
    <source>
        <dbReference type="EMBL" id="URN16463.1"/>
    </source>
</evidence>
<dbReference type="Pfam" id="PF08241">
    <property type="entry name" value="Methyltransf_11"/>
    <property type="match status" value="1"/>
</dbReference>
<dbReference type="InterPro" id="IPR029063">
    <property type="entry name" value="SAM-dependent_MTases_sf"/>
</dbReference>
<evidence type="ECO:0000256" key="1">
    <source>
        <dbReference type="ARBA" id="ARBA00022603"/>
    </source>
</evidence>